<protein>
    <submittedName>
        <fullName evidence="2">Uncharacterized protein</fullName>
    </submittedName>
</protein>
<reference evidence="2" key="1">
    <citation type="submission" date="2021-07" db="EMBL/GenBank/DDBJ databases">
        <authorList>
            <person name="Durling M."/>
        </authorList>
    </citation>
    <scope>NUCLEOTIDE SEQUENCE</scope>
</reference>
<dbReference type="EMBL" id="CAJVRM010000063">
    <property type="protein sequence ID" value="CAG8973105.1"/>
    <property type="molecule type" value="Genomic_DNA"/>
</dbReference>
<dbReference type="AlphaFoldDB" id="A0A9N9LH96"/>
<comment type="caution">
    <text evidence="2">The sequence shown here is derived from an EMBL/GenBank/DDBJ whole genome shotgun (WGS) entry which is preliminary data.</text>
</comment>
<evidence type="ECO:0000313" key="3">
    <source>
        <dbReference type="Proteomes" id="UP000701801"/>
    </source>
</evidence>
<feature type="region of interest" description="Disordered" evidence="1">
    <location>
        <begin position="1"/>
        <end position="38"/>
    </location>
</feature>
<dbReference type="Proteomes" id="UP000701801">
    <property type="component" value="Unassembled WGS sequence"/>
</dbReference>
<organism evidence="2 3">
    <name type="scientific">Hymenoscyphus albidus</name>
    <dbReference type="NCBI Taxonomy" id="595503"/>
    <lineage>
        <taxon>Eukaryota</taxon>
        <taxon>Fungi</taxon>
        <taxon>Dikarya</taxon>
        <taxon>Ascomycota</taxon>
        <taxon>Pezizomycotina</taxon>
        <taxon>Leotiomycetes</taxon>
        <taxon>Helotiales</taxon>
        <taxon>Helotiaceae</taxon>
        <taxon>Hymenoscyphus</taxon>
    </lineage>
</organism>
<name>A0A9N9LH96_9HELO</name>
<feature type="compositionally biased region" description="Polar residues" evidence="1">
    <location>
        <begin position="22"/>
        <end position="38"/>
    </location>
</feature>
<keyword evidence="3" id="KW-1185">Reference proteome</keyword>
<proteinExistence type="predicted"/>
<gene>
    <name evidence="2" type="ORF">HYALB_00007582</name>
</gene>
<accession>A0A9N9LH96</accession>
<sequence>MTSIQRPSTSKYHYNTFDPSEDSTTALRTCPSKPSNPTRGIETLHIILRCAVIIMRFGPVVQSTLERFGQINVDWQEELEPYAHGERDRAYTNVPREVLNAIDAQGEHIIRLMEDEAGENVLMAVQAGSGSGA</sequence>
<evidence type="ECO:0000256" key="1">
    <source>
        <dbReference type="SAM" id="MobiDB-lite"/>
    </source>
</evidence>
<feature type="compositionally biased region" description="Polar residues" evidence="1">
    <location>
        <begin position="1"/>
        <end position="13"/>
    </location>
</feature>
<evidence type="ECO:0000313" key="2">
    <source>
        <dbReference type="EMBL" id="CAG8973105.1"/>
    </source>
</evidence>